<evidence type="ECO:0000313" key="2">
    <source>
        <dbReference type="Proteomes" id="UP001314170"/>
    </source>
</evidence>
<reference evidence="1 2" key="1">
    <citation type="submission" date="2024-01" db="EMBL/GenBank/DDBJ databases">
        <authorList>
            <person name="Waweru B."/>
        </authorList>
    </citation>
    <scope>NUCLEOTIDE SEQUENCE [LARGE SCALE GENOMIC DNA]</scope>
</reference>
<gene>
    <name evidence="1" type="ORF">DCAF_LOCUS26921</name>
</gene>
<sequence length="133" mass="15022">MKMKLKLELEQNPSEGDPKRKWVSDVFTNIIFEEGLRGSVWITEESGGNLKGSLLESRKVHDLTTSITSYIVNSDNSSSLRLSTNYLETQALRPTSSIYPLSQSGEGTFYYGGRLGRTHDSTFHQRQIRFKGS</sequence>
<proteinExistence type="predicted"/>
<keyword evidence="2" id="KW-1185">Reference proteome</keyword>
<protein>
    <submittedName>
        <fullName evidence="1">Uncharacterized protein</fullName>
    </submittedName>
</protein>
<dbReference type="EMBL" id="CAWUPB010001197">
    <property type="protein sequence ID" value="CAK7356647.1"/>
    <property type="molecule type" value="Genomic_DNA"/>
</dbReference>
<evidence type="ECO:0000313" key="1">
    <source>
        <dbReference type="EMBL" id="CAK7356647.1"/>
    </source>
</evidence>
<dbReference type="Proteomes" id="UP001314170">
    <property type="component" value="Unassembled WGS sequence"/>
</dbReference>
<organism evidence="1 2">
    <name type="scientific">Dovyalis caffra</name>
    <dbReference type="NCBI Taxonomy" id="77055"/>
    <lineage>
        <taxon>Eukaryota</taxon>
        <taxon>Viridiplantae</taxon>
        <taxon>Streptophyta</taxon>
        <taxon>Embryophyta</taxon>
        <taxon>Tracheophyta</taxon>
        <taxon>Spermatophyta</taxon>
        <taxon>Magnoliopsida</taxon>
        <taxon>eudicotyledons</taxon>
        <taxon>Gunneridae</taxon>
        <taxon>Pentapetalae</taxon>
        <taxon>rosids</taxon>
        <taxon>fabids</taxon>
        <taxon>Malpighiales</taxon>
        <taxon>Salicaceae</taxon>
        <taxon>Flacourtieae</taxon>
        <taxon>Dovyalis</taxon>
    </lineage>
</organism>
<name>A0AAV1SRL5_9ROSI</name>
<comment type="caution">
    <text evidence="1">The sequence shown here is derived from an EMBL/GenBank/DDBJ whole genome shotgun (WGS) entry which is preliminary data.</text>
</comment>
<dbReference type="AlphaFoldDB" id="A0AAV1SRL5"/>
<accession>A0AAV1SRL5</accession>